<evidence type="ECO:0000256" key="1">
    <source>
        <dbReference type="SAM" id="MobiDB-lite"/>
    </source>
</evidence>
<dbReference type="Proteomes" id="UP001055167">
    <property type="component" value="Unassembled WGS sequence"/>
</dbReference>
<keyword evidence="3" id="KW-1185">Reference proteome</keyword>
<dbReference type="RefSeq" id="WP_128560555.1">
    <property type="nucleotide sequence ID" value="NZ_BPQH01000002.1"/>
</dbReference>
<evidence type="ECO:0000313" key="3">
    <source>
        <dbReference type="Proteomes" id="UP001055167"/>
    </source>
</evidence>
<feature type="compositionally biased region" description="Basic residues" evidence="1">
    <location>
        <begin position="12"/>
        <end position="30"/>
    </location>
</feature>
<accession>A0ABQ4QS00</accession>
<feature type="compositionally biased region" description="Low complexity" evidence="1">
    <location>
        <begin position="88"/>
        <end position="100"/>
    </location>
</feature>
<name>A0ABQ4QS00_9HYPH</name>
<reference evidence="2" key="2">
    <citation type="submission" date="2021-08" db="EMBL/GenBank/DDBJ databases">
        <authorList>
            <person name="Tani A."/>
            <person name="Ola A."/>
            <person name="Ogura Y."/>
            <person name="Katsura K."/>
            <person name="Hayashi T."/>
        </authorList>
    </citation>
    <scope>NUCLEOTIDE SEQUENCE</scope>
    <source>
        <strain evidence="2">KCTC 52305</strain>
    </source>
</reference>
<reference evidence="2" key="1">
    <citation type="journal article" date="2021" name="Front. Microbiol.">
        <title>Comprehensive Comparative Genomics and Phenotyping of Methylobacterium Species.</title>
        <authorList>
            <person name="Alessa O."/>
            <person name="Ogura Y."/>
            <person name="Fujitani Y."/>
            <person name="Takami H."/>
            <person name="Hayashi T."/>
            <person name="Sahin N."/>
            <person name="Tani A."/>
        </authorList>
    </citation>
    <scope>NUCLEOTIDE SEQUENCE</scope>
    <source>
        <strain evidence="2">KCTC 52305</strain>
    </source>
</reference>
<proteinExistence type="predicted"/>
<feature type="compositionally biased region" description="Basic and acidic residues" evidence="1">
    <location>
        <begin position="1"/>
        <end position="10"/>
    </location>
</feature>
<protein>
    <submittedName>
        <fullName evidence="2">Uncharacterized protein</fullName>
    </submittedName>
</protein>
<organism evidence="2 3">
    <name type="scientific">Methylobacterium crusticola</name>
    <dbReference type="NCBI Taxonomy" id="1697972"/>
    <lineage>
        <taxon>Bacteria</taxon>
        <taxon>Pseudomonadati</taxon>
        <taxon>Pseudomonadota</taxon>
        <taxon>Alphaproteobacteria</taxon>
        <taxon>Hyphomicrobiales</taxon>
        <taxon>Methylobacteriaceae</taxon>
        <taxon>Methylobacterium</taxon>
    </lineage>
</organism>
<sequence>MAGRWHETPRGWKPRARPRGAGRRVPRGRPPRILHVADIVDAYVPCTQAPANDDRDFGVPIRLPERAAARPFRPSGNLRLVQAPPPAAGSAAPSAAGGAG</sequence>
<feature type="region of interest" description="Disordered" evidence="1">
    <location>
        <begin position="1"/>
        <end position="30"/>
    </location>
</feature>
<evidence type="ECO:0000313" key="2">
    <source>
        <dbReference type="EMBL" id="GJD48078.1"/>
    </source>
</evidence>
<comment type="caution">
    <text evidence="2">The sequence shown here is derived from an EMBL/GenBank/DDBJ whole genome shotgun (WGS) entry which is preliminary data.</text>
</comment>
<dbReference type="EMBL" id="BPQH01000002">
    <property type="protein sequence ID" value="GJD48078.1"/>
    <property type="molecule type" value="Genomic_DNA"/>
</dbReference>
<feature type="region of interest" description="Disordered" evidence="1">
    <location>
        <begin position="68"/>
        <end position="100"/>
    </location>
</feature>
<gene>
    <name evidence="2" type="ORF">OPKNFCMD_0794</name>
</gene>